<name>A0A0R1HRF9_9LACO</name>
<dbReference type="RefSeq" id="WP_056942157.1">
    <property type="nucleotide sequence ID" value="NZ_AZCX01000002.1"/>
</dbReference>
<evidence type="ECO:0000313" key="2">
    <source>
        <dbReference type="Proteomes" id="UP000050911"/>
    </source>
</evidence>
<gene>
    <name evidence="1" type="ORF">FC96_GL001381</name>
</gene>
<organism evidence="1 2">
    <name type="scientific">Secundilactobacillus kimchicus JCM 15530</name>
    <dbReference type="NCBI Taxonomy" id="1302272"/>
    <lineage>
        <taxon>Bacteria</taxon>
        <taxon>Bacillati</taxon>
        <taxon>Bacillota</taxon>
        <taxon>Bacilli</taxon>
        <taxon>Lactobacillales</taxon>
        <taxon>Lactobacillaceae</taxon>
        <taxon>Secundilactobacillus</taxon>
    </lineage>
</organism>
<dbReference type="AlphaFoldDB" id="A0A0R1HRF9"/>
<accession>A0A0R1HRF9</accession>
<dbReference type="STRING" id="1302272.FC96_GL001381"/>
<evidence type="ECO:0000313" key="1">
    <source>
        <dbReference type="EMBL" id="KRK49052.1"/>
    </source>
</evidence>
<dbReference type="OrthoDB" id="2300096at2"/>
<dbReference type="PATRIC" id="fig|1302272.5.peg.1389"/>
<proteinExistence type="predicted"/>
<reference evidence="1 2" key="1">
    <citation type="journal article" date="2015" name="Genome Announc.">
        <title>Expanding the biotechnology potential of lactobacilli through comparative genomics of 213 strains and associated genera.</title>
        <authorList>
            <person name="Sun Z."/>
            <person name="Harris H.M."/>
            <person name="McCann A."/>
            <person name="Guo C."/>
            <person name="Argimon S."/>
            <person name="Zhang W."/>
            <person name="Yang X."/>
            <person name="Jeffery I.B."/>
            <person name="Cooney J.C."/>
            <person name="Kagawa T.F."/>
            <person name="Liu W."/>
            <person name="Song Y."/>
            <person name="Salvetti E."/>
            <person name="Wrobel A."/>
            <person name="Rasinkangas P."/>
            <person name="Parkhill J."/>
            <person name="Rea M.C."/>
            <person name="O'Sullivan O."/>
            <person name="Ritari J."/>
            <person name="Douillard F.P."/>
            <person name="Paul Ross R."/>
            <person name="Yang R."/>
            <person name="Briner A.E."/>
            <person name="Felis G.E."/>
            <person name="de Vos W.M."/>
            <person name="Barrangou R."/>
            <person name="Klaenhammer T.R."/>
            <person name="Caufield P.W."/>
            <person name="Cui Y."/>
            <person name="Zhang H."/>
            <person name="O'Toole P.W."/>
        </authorList>
    </citation>
    <scope>NUCLEOTIDE SEQUENCE [LARGE SCALE GENOMIC DNA]</scope>
    <source>
        <strain evidence="1 2">JCM 15530</strain>
    </source>
</reference>
<dbReference type="EMBL" id="AZCX01000002">
    <property type="protein sequence ID" value="KRK49052.1"/>
    <property type="molecule type" value="Genomic_DNA"/>
</dbReference>
<dbReference type="Proteomes" id="UP000050911">
    <property type="component" value="Unassembled WGS sequence"/>
</dbReference>
<comment type="caution">
    <text evidence="1">The sequence shown here is derived from an EMBL/GenBank/DDBJ whole genome shotgun (WGS) entry which is preliminary data.</text>
</comment>
<sequence>MAKYKDTILTAKGLEFATKAANGDFKFEITKVETSGTDLSDKTEADLKALTALPDVVGTGSIVGRDDGKKDNGIVGTQVQITNINLEKSYTLNALALWAKADGEDTEYLYAVAVAEKDHGEYIPDFNDKVTLTFGVTIYIIVGDTDQVTVQFDPAGLATIKFVEDAIAGIDLSKYVLKDDLETLLPKGIVSLSEDGKSVSATTKDGEQTGVFVRQETLDKLADKTEVVKKSPDTGEVTEQVNFGTTNPINHAGDMYLGAHQSADEDTAVAAAKAATMPGFFWFPEE</sequence>
<protein>
    <submittedName>
        <fullName evidence="1">Uncharacterized protein</fullName>
    </submittedName>
</protein>
<keyword evidence="2" id="KW-1185">Reference proteome</keyword>